<evidence type="ECO:0000313" key="4">
    <source>
        <dbReference type="Proteomes" id="UP000178198"/>
    </source>
</evidence>
<name>A0A1D9PAE8_9FLAO</name>
<accession>A0A1D9PAE8</accession>
<feature type="domain" description="DUF6268" evidence="2">
    <location>
        <begin position="20"/>
        <end position="280"/>
    </location>
</feature>
<reference evidence="3 4" key="1">
    <citation type="submission" date="2016-10" db="EMBL/GenBank/DDBJ databases">
        <title>Complete Genome Sequence of Flavobacterium sp. PK15.</title>
        <authorList>
            <person name="Ekwe A."/>
            <person name="Kim S.B."/>
        </authorList>
    </citation>
    <scope>NUCLEOTIDE SEQUENCE [LARGE SCALE GENOMIC DNA]</scope>
    <source>
        <strain evidence="3 4">PK15</strain>
    </source>
</reference>
<gene>
    <name evidence="3" type="ORF">BIW12_08860</name>
</gene>
<feature type="chain" id="PRO_5009444310" description="DUF6268 domain-containing protein" evidence="1">
    <location>
        <begin position="21"/>
        <end position="281"/>
    </location>
</feature>
<dbReference type="RefSeq" id="WP_071184792.1">
    <property type="nucleotide sequence ID" value="NZ_CP017774.1"/>
</dbReference>
<sequence length="281" mass="32030">MKLKLFATLIFMISILKITAQSSYSLELNLKTIPTKEISKNESGIGFSFHQNLDSKNKITNSLTYKNSSLNYGSGNYFSANNNKYNWIENKLELTHQINNKVNWNLELKTIAAFEKSFDFSDITILGGAGIGYAFNEKNNIYLGVKRMTLFGKAQILPTIAFHSQFNSNTAIEIGFPNSAISYSNNERNAFRLTNVFDGEYYNLDQAKAINSNGNASKISFSQMTTALEYERNVDRNWYMSFQGGYQFDKKYTLTNNRGTTKYNFDANDGFLFNIGIKYKQ</sequence>
<feature type="signal peptide" evidence="1">
    <location>
        <begin position="1"/>
        <end position="20"/>
    </location>
</feature>
<dbReference type="Proteomes" id="UP000178198">
    <property type="component" value="Chromosome"/>
</dbReference>
<dbReference type="AlphaFoldDB" id="A0A1D9PAE8"/>
<proteinExistence type="predicted"/>
<evidence type="ECO:0000259" key="2">
    <source>
        <dbReference type="Pfam" id="PF19783"/>
    </source>
</evidence>
<protein>
    <recommendedName>
        <fullName evidence="2">DUF6268 domain-containing protein</fullName>
    </recommendedName>
</protein>
<keyword evidence="1" id="KW-0732">Signal</keyword>
<dbReference type="EMBL" id="CP017774">
    <property type="protein sequence ID" value="AOZ99543.1"/>
    <property type="molecule type" value="Genomic_DNA"/>
</dbReference>
<dbReference type="InterPro" id="IPR046235">
    <property type="entry name" value="DUF6268"/>
</dbReference>
<dbReference type="OrthoDB" id="1375732at2"/>
<evidence type="ECO:0000313" key="3">
    <source>
        <dbReference type="EMBL" id="AOZ99543.1"/>
    </source>
</evidence>
<dbReference type="KEGG" id="fcm:BIW12_08860"/>
<dbReference type="Pfam" id="PF19783">
    <property type="entry name" value="DUF6268"/>
    <property type="match status" value="1"/>
</dbReference>
<organism evidence="3 4">
    <name type="scientific">Flavobacterium commune</name>
    <dbReference type="NCBI Taxonomy" id="1306519"/>
    <lineage>
        <taxon>Bacteria</taxon>
        <taxon>Pseudomonadati</taxon>
        <taxon>Bacteroidota</taxon>
        <taxon>Flavobacteriia</taxon>
        <taxon>Flavobacteriales</taxon>
        <taxon>Flavobacteriaceae</taxon>
        <taxon>Flavobacterium</taxon>
    </lineage>
</organism>
<evidence type="ECO:0000256" key="1">
    <source>
        <dbReference type="SAM" id="SignalP"/>
    </source>
</evidence>
<keyword evidence="4" id="KW-1185">Reference proteome</keyword>
<dbReference type="STRING" id="1306519.BIW12_08860"/>